<dbReference type="GO" id="GO:0003887">
    <property type="term" value="F:DNA-directed DNA polymerase activity"/>
    <property type="evidence" value="ECO:0007669"/>
    <property type="project" value="UniProtKB-EC"/>
</dbReference>
<comment type="similarity">
    <text evidence="1 7">Belongs to the DNA polymerase type-Y family.</text>
</comment>
<keyword evidence="7" id="KW-0460">Magnesium</keyword>
<dbReference type="Proteomes" id="UP001549321">
    <property type="component" value="Unassembled WGS sequence"/>
</dbReference>
<dbReference type="RefSeq" id="WP_354549608.1">
    <property type="nucleotide sequence ID" value="NZ_JBEPSM010000001.1"/>
</dbReference>
<dbReference type="Pfam" id="PF11799">
    <property type="entry name" value="IMS_C"/>
    <property type="match status" value="1"/>
</dbReference>
<dbReference type="InterPro" id="IPR043128">
    <property type="entry name" value="Rev_trsase/Diguanyl_cyclase"/>
</dbReference>
<dbReference type="EC" id="2.7.7.7" evidence="7"/>
<keyword evidence="7" id="KW-0963">Cytoplasm</keyword>
<evidence type="ECO:0000256" key="5">
    <source>
        <dbReference type="ARBA" id="ARBA00025589"/>
    </source>
</evidence>
<evidence type="ECO:0000256" key="6">
    <source>
        <dbReference type="ARBA" id="ARBA00049244"/>
    </source>
</evidence>
<evidence type="ECO:0000256" key="1">
    <source>
        <dbReference type="ARBA" id="ARBA00010945"/>
    </source>
</evidence>
<dbReference type="HAMAP" id="MF_01113">
    <property type="entry name" value="DNApol_IV"/>
    <property type="match status" value="1"/>
</dbReference>
<comment type="caution">
    <text evidence="9">The sequence shown here is derived from an EMBL/GenBank/DDBJ whole genome shotgun (WGS) entry which is preliminary data.</text>
</comment>
<dbReference type="PANTHER" id="PTHR11076:SF33">
    <property type="entry name" value="DNA POLYMERASE KAPPA"/>
    <property type="match status" value="1"/>
</dbReference>
<dbReference type="SUPFAM" id="SSF56672">
    <property type="entry name" value="DNA/RNA polymerases"/>
    <property type="match status" value="1"/>
</dbReference>
<evidence type="ECO:0000313" key="9">
    <source>
        <dbReference type="EMBL" id="MET4633373.1"/>
    </source>
</evidence>
<keyword evidence="3 7" id="KW-0515">Mutator protein</keyword>
<keyword evidence="7 9" id="KW-0548">Nucleotidyltransferase</keyword>
<protein>
    <recommendedName>
        <fullName evidence="7">DNA polymerase IV</fullName>
        <shortName evidence="7">Pol IV</shortName>
        <ecNumber evidence="7">2.7.7.7</ecNumber>
    </recommendedName>
</protein>
<keyword evidence="10" id="KW-1185">Reference proteome</keyword>
<keyword evidence="7" id="KW-0234">DNA repair</keyword>
<dbReference type="Pfam" id="PF00817">
    <property type="entry name" value="IMS"/>
    <property type="match status" value="1"/>
</dbReference>
<evidence type="ECO:0000256" key="2">
    <source>
        <dbReference type="ARBA" id="ARBA00011245"/>
    </source>
</evidence>
<comment type="subunit">
    <text evidence="2 7">Monomer.</text>
</comment>
<name>A0ABV2QXY9_9HYPH</name>
<dbReference type="InterPro" id="IPR022880">
    <property type="entry name" value="DNApol_IV"/>
</dbReference>
<dbReference type="InterPro" id="IPR036775">
    <property type="entry name" value="DNA_pol_Y-fam_lit_finger_sf"/>
</dbReference>
<evidence type="ECO:0000313" key="10">
    <source>
        <dbReference type="Proteomes" id="UP001549321"/>
    </source>
</evidence>
<evidence type="ECO:0000256" key="4">
    <source>
        <dbReference type="ARBA" id="ARBA00022932"/>
    </source>
</evidence>
<dbReference type="InterPro" id="IPR050116">
    <property type="entry name" value="DNA_polymerase-Y"/>
</dbReference>
<keyword evidence="7" id="KW-0227">DNA damage</keyword>
<gene>
    <name evidence="7" type="primary">dinB</name>
    <name evidence="9" type="ORF">ABIE08_001286</name>
</gene>
<dbReference type="Gene3D" id="1.10.150.20">
    <property type="entry name" value="5' to 3' exonuclease, C-terminal subdomain"/>
    <property type="match status" value="1"/>
</dbReference>
<keyword evidence="7" id="KW-0235">DNA replication</keyword>
<keyword evidence="7" id="KW-0238">DNA-binding</keyword>
<feature type="domain" description="UmuC" evidence="8">
    <location>
        <begin position="43"/>
        <end position="223"/>
    </location>
</feature>
<dbReference type="Gene3D" id="3.40.1170.60">
    <property type="match status" value="1"/>
</dbReference>
<dbReference type="InterPro" id="IPR001126">
    <property type="entry name" value="UmuC"/>
</dbReference>
<dbReference type="InterPro" id="IPR017961">
    <property type="entry name" value="DNA_pol_Y-fam_little_finger"/>
</dbReference>
<evidence type="ECO:0000256" key="7">
    <source>
        <dbReference type="HAMAP-Rule" id="MF_01113"/>
    </source>
</evidence>
<dbReference type="NCBIfam" id="NF002751">
    <property type="entry name" value="PRK02794.1"/>
    <property type="match status" value="1"/>
</dbReference>
<evidence type="ECO:0000259" key="8">
    <source>
        <dbReference type="PROSITE" id="PS50173"/>
    </source>
</evidence>
<comment type="catalytic activity">
    <reaction evidence="6 7">
        <text>DNA(n) + a 2'-deoxyribonucleoside 5'-triphosphate = DNA(n+1) + diphosphate</text>
        <dbReference type="Rhea" id="RHEA:22508"/>
        <dbReference type="Rhea" id="RHEA-COMP:17339"/>
        <dbReference type="Rhea" id="RHEA-COMP:17340"/>
        <dbReference type="ChEBI" id="CHEBI:33019"/>
        <dbReference type="ChEBI" id="CHEBI:61560"/>
        <dbReference type="ChEBI" id="CHEBI:173112"/>
        <dbReference type="EC" id="2.7.7.7"/>
    </reaction>
</comment>
<dbReference type="PROSITE" id="PS50173">
    <property type="entry name" value="UMUC"/>
    <property type="match status" value="1"/>
</dbReference>
<dbReference type="Gene3D" id="3.30.1490.100">
    <property type="entry name" value="DNA polymerase, Y-family, little finger domain"/>
    <property type="match status" value="1"/>
</dbReference>
<keyword evidence="7 9" id="KW-0808">Transferase</keyword>
<feature type="binding site" evidence="7">
    <location>
        <position position="47"/>
    </location>
    <ligand>
        <name>Mg(2+)</name>
        <dbReference type="ChEBI" id="CHEBI:18420"/>
    </ligand>
</feature>
<accession>A0ABV2QXY9</accession>
<comment type="subcellular location">
    <subcellularLocation>
        <location evidence="7">Cytoplasm</location>
    </subcellularLocation>
</comment>
<evidence type="ECO:0000256" key="3">
    <source>
        <dbReference type="ARBA" id="ARBA00022457"/>
    </source>
</evidence>
<dbReference type="EMBL" id="JBEPSM010000001">
    <property type="protein sequence ID" value="MET4633373.1"/>
    <property type="molecule type" value="Genomic_DNA"/>
</dbReference>
<comment type="cofactor">
    <cofactor evidence="7">
        <name>Mg(2+)</name>
        <dbReference type="ChEBI" id="CHEBI:18420"/>
    </cofactor>
    <text evidence="7">Binds 2 magnesium ions per subunit.</text>
</comment>
<dbReference type="InterPro" id="IPR043502">
    <property type="entry name" value="DNA/RNA_pol_sf"/>
</dbReference>
<keyword evidence="7" id="KW-0479">Metal-binding</keyword>
<dbReference type="SUPFAM" id="SSF100879">
    <property type="entry name" value="Lesion bypass DNA polymerase (Y-family), little finger domain"/>
    <property type="match status" value="1"/>
</dbReference>
<proteinExistence type="inferred from homology"/>
<dbReference type="Gene3D" id="3.30.70.270">
    <property type="match status" value="1"/>
</dbReference>
<sequence length="425" mass="46373">MSISANAIAGFCRDCLTPASGPRCRACGSPRIAAHPELGTLSITHVDCDAFYASIEKRDDASLADQAVIIGGGKRGVVSTCCYIARIHGVRSAMPMYKALDLCPDAVVIRPNMEKYVAVGHQIRTLMQELTPLVEPISIDEAFLDLSGTERLHGAPPALTIARFARRVEQEIGITISVGLSFNKFLAKLASDLDKPRGFSVIGRAEALTFLAEKPVGMIWGVGKALEAKLAEQGIKTIGQLQRMEESDLAKRYGVMGLRLARLARADDRRTVEPRHEAKSIGAETTFDHDHADLATLRPILRRLSEKVSARLKRAELAACNVTLKLKSSDFKLRTRSRQLADPTRLADRIFRTAEQLLAHETDGTTYRLIGVSVSDFSDPQRADPDDLVDPAAAKRAKAEAAIDKVRGKFGKAAVEHGLTFRKPE</sequence>
<reference evidence="9 10" key="1">
    <citation type="submission" date="2024-06" db="EMBL/GenBank/DDBJ databases">
        <title>Sorghum-associated microbial communities from plants grown in Nebraska, USA.</title>
        <authorList>
            <person name="Schachtman D."/>
        </authorList>
    </citation>
    <scope>NUCLEOTIDE SEQUENCE [LARGE SCALE GENOMIC DNA]</scope>
    <source>
        <strain evidence="9 10">3207</strain>
    </source>
</reference>
<dbReference type="NCBIfam" id="NF002677">
    <property type="entry name" value="PRK02406.1"/>
    <property type="match status" value="1"/>
</dbReference>
<comment type="function">
    <text evidence="5 7">Poorly processive, error-prone DNA polymerase involved in untargeted mutagenesis. Copies undamaged DNA at stalled replication forks, which arise in vivo from mismatched or misaligned primer ends. These misaligned primers can be extended by PolIV. Exhibits no 3'-5' exonuclease (proofreading) activity. May be involved in translesional synthesis, in conjunction with the beta clamp from PolIII.</text>
</comment>
<dbReference type="PANTHER" id="PTHR11076">
    <property type="entry name" value="DNA REPAIR POLYMERASE UMUC / TRANSFERASE FAMILY MEMBER"/>
    <property type="match status" value="1"/>
</dbReference>
<dbReference type="CDD" id="cd03586">
    <property type="entry name" value="PolY_Pol_IV_kappa"/>
    <property type="match status" value="1"/>
</dbReference>
<feature type="binding site" evidence="7">
    <location>
        <position position="140"/>
    </location>
    <ligand>
        <name>Mg(2+)</name>
        <dbReference type="ChEBI" id="CHEBI:18420"/>
    </ligand>
</feature>
<keyword evidence="4 7" id="KW-0239">DNA-directed DNA polymerase</keyword>
<feature type="site" description="Substrate discrimination" evidence="7">
    <location>
        <position position="52"/>
    </location>
</feature>
<organism evidence="9 10">
    <name type="scientific">Kaistia defluvii</name>
    <dbReference type="NCBI Taxonomy" id="410841"/>
    <lineage>
        <taxon>Bacteria</taxon>
        <taxon>Pseudomonadati</taxon>
        <taxon>Pseudomonadota</taxon>
        <taxon>Alphaproteobacteria</taxon>
        <taxon>Hyphomicrobiales</taxon>
        <taxon>Kaistiaceae</taxon>
        <taxon>Kaistia</taxon>
    </lineage>
</organism>
<feature type="active site" evidence="7">
    <location>
        <position position="141"/>
    </location>
</feature>